<name>A0A8J2R988_9CRUS</name>
<protein>
    <submittedName>
        <fullName evidence="2">Uncharacterized protein</fullName>
    </submittedName>
</protein>
<evidence type="ECO:0000256" key="1">
    <source>
        <dbReference type="SAM" id="MobiDB-lite"/>
    </source>
</evidence>
<dbReference type="Proteomes" id="UP000789390">
    <property type="component" value="Unassembled WGS sequence"/>
</dbReference>
<dbReference type="EMBL" id="CAKKLH010000001">
    <property type="protein sequence ID" value="CAH0097956.1"/>
    <property type="molecule type" value="Genomic_DNA"/>
</dbReference>
<comment type="caution">
    <text evidence="2">The sequence shown here is derived from an EMBL/GenBank/DDBJ whole genome shotgun (WGS) entry which is preliminary data.</text>
</comment>
<sequence>MAKFHELEISEDEHEPRVGSNTESLIHLTKADQVKEDTNQVEVAAQSKTKMIIKSVISNIPDVPTVKVKRGRRLFLAPPVEMDQVNGVKVEEVKAIEEPEAELGDINIPTVKPKRFFPAPPLTMSLRERKAPIVLPHVNEPSPLRKKKRKSSKKKTSPPREKSFVDDYKPRGYARATKSEVQFIMSLRKRKAVKIFDYSSDEEIEEPIVSSKSNFLKSPPKRSKPAVLETNKPELSEYELEIKKKIEERNNIFKMLHIGDAKENLALALKK</sequence>
<feature type="compositionally biased region" description="Basic residues" evidence="1">
    <location>
        <begin position="144"/>
        <end position="157"/>
    </location>
</feature>
<reference evidence="2" key="1">
    <citation type="submission" date="2021-11" db="EMBL/GenBank/DDBJ databases">
        <authorList>
            <person name="Schell T."/>
        </authorList>
    </citation>
    <scope>NUCLEOTIDE SEQUENCE</scope>
    <source>
        <strain evidence="2">M5</strain>
    </source>
</reference>
<gene>
    <name evidence="2" type="ORF">DGAL_LOCUS3</name>
</gene>
<dbReference type="AlphaFoldDB" id="A0A8J2R988"/>
<feature type="region of interest" description="Disordered" evidence="1">
    <location>
        <begin position="135"/>
        <end position="166"/>
    </location>
</feature>
<keyword evidence="3" id="KW-1185">Reference proteome</keyword>
<evidence type="ECO:0000313" key="2">
    <source>
        <dbReference type="EMBL" id="CAH0097956.1"/>
    </source>
</evidence>
<proteinExistence type="predicted"/>
<accession>A0A8J2R988</accession>
<feature type="region of interest" description="Disordered" evidence="1">
    <location>
        <begin position="1"/>
        <end position="24"/>
    </location>
</feature>
<evidence type="ECO:0000313" key="3">
    <source>
        <dbReference type="Proteomes" id="UP000789390"/>
    </source>
</evidence>
<organism evidence="2 3">
    <name type="scientific">Daphnia galeata</name>
    <dbReference type="NCBI Taxonomy" id="27404"/>
    <lineage>
        <taxon>Eukaryota</taxon>
        <taxon>Metazoa</taxon>
        <taxon>Ecdysozoa</taxon>
        <taxon>Arthropoda</taxon>
        <taxon>Crustacea</taxon>
        <taxon>Branchiopoda</taxon>
        <taxon>Diplostraca</taxon>
        <taxon>Cladocera</taxon>
        <taxon>Anomopoda</taxon>
        <taxon>Daphniidae</taxon>
        <taxon>Daphnia</taxon>
    </lineage>
</organism>